<dbReference type="OrthoDB" id="5443440at2"/>
<proteinExistence type="inferred from homology"/>
<dbReference type="Gene3D" id="3.60.15.10">
    <property type="entry name" value="Ribonuclease Z/Hydroxyacylglutathione hydrolase-like"/>
    <property type="match status" value="1"/>
</dbReference>
<dbReference type="InterPro" id="IPR036866">
    <property type="entry name" value="RibonucZ/Hydroxyglut_hydro"/>
</dbReference>
<evidence type="ECO:0000259" key="2">
    <source>
        <dbReference type="SMART" id="SM00849"/>
    </source>
</evidence>
<reference evidence="4" key="1">
    <citation type="submission" date="2016-11" db="EMBL/GenBank/DDBJ databases">
        <authorList>
            <person name="Varghese N."/>
            <person name="Submissions S."/>
        </authorList>
    </citation>
    <scope>NUCLEOTIDE SEQUENCE [LARGE SCALE GENOMIC DNA]</scope>
    <source>
        <strain evidence="4">DSM 16219</strain>
    </source>
</reference>
<dbReference type="InterPro" id="IPR050855">
    <property type="entry name" value="NDM-1-like"/>
</dbReference>
<protein>
    <submittedName>
        <fullName evidence="3">Glyoxylase, beta-lactamase superfamily II</fullName>
    </submittedName>
</protein>
<dbReference type="STRING" id="1121393.SAMN02745216_04368"/>
<evidence type="ECO:0000313" key="4">
    <source>
        <dbReference type="Proteomes" id="UP000183994"/>
    </source>
</evidence>
<name>A0A1M6WNW0_9BACT</name>
<dbReference type="Proteomes" id="UP000183994">
    <property type="component" value="Unassembled WGS sequence"/>
</dbReference>
<dbReference type="InterPro" id="IPR037482">
    <property type="entry name" value="ST1585_MBL-fold"/>
</dbReference>
<feature type="domain" description="Metallo-beta-lactamase" evidence="2">
    <location>
        <begin position="26"/>
        <end position="216"/>
    </location>
</feature>
<keyword evidence="4" id="KW-1185">Reference proteome</keyword>
<comment type="similarity">
    <text evidence="1">Belongs to the metallo-beta-lactamase superfamily. Class-B beta-lactamase family.</text>
</comment>
<dbReference type="GO" id="GO:0017001">
    <property type="term" value="P:antibiotic catabolic process"/>
    <property type="evidence" value="ECO:0007669"/>
    <property type="project" value="UniProtKB-ARBA"/>
</dbReference>
<organism evidence="3 4">
    <name type="scientific">Desulfatibacillum alkenivorans DSM 16219</name>
    <dbReference type="NCBI Taxonomy" id="1121393"/>
    <lineage>
        <taxon>Bacteria</taxon>
        <taxon>Pseudomonadati</taxon>
        <taxon>Thermodesulfobacteriota</taxon>
        <taxon>Desulfobacteria</taxon>
        <taxon>Desulfobacterales</taxon>
        <taxon>Desulfatibacillaceae</taxon>
        <taxon>Desulfatibacillum</taxon>
    </lineage>
</organism>
<dbReference type="CDD" id="cd07726">
    <property type="entry name" value="ST1585-like_MBL-fold"/>
    <property type="match status" value="1"/>
</dbReference>
<dbReference type="InterPro" id="IPR001279">
    <property type="entry name" value="Metallo-B-lactamas"/>
</dbReference>
<accession>A0A1M6WNW0</accession>
<evidence type="ECO:0000256" key="1">
    <source>
        <dbReference type="ARBA" id="ARBA00005250"/>
    </source>
</evidence>
<evidence type="ECO:0000313" key="3">
    <source>
        <dbReference type="EMBL" id="SHK95453.1"/>
    </source>
</evidence>
<gene>
    <name evidence="3" type="ORF">SAMN02745216_04368</name>
</gene>
<dbReference type="RefSeq" id="WP_073478368.1">
    <property type="nucleotide sequence ID" value="NZ_FQZU01000039.1"/>
</dbReference>
<sequence length="306" mass="33664">MEPQRITPELTLIPLDQPTLRGFHTFISAWLYQGDVTFLVDPGPASTVPLLVQTLEKMNVTRLDALLLTHIHIDHAGGAGDFSRSFPDTPVVCHPKAVPHMADPERLWQGSLKTLGDTARAYGQIQPVPEKNLVSSDDFADLGVKVINTPGHAVHHISYLKDGVLFAGETGGVRYEVPGKGVWIRPATPPRFLMEISCGSMDALMETPHDIYCYGHYGAVRGAGASLLAAHKDQVLLWAQIIEREMAVSSEDLEERCLKSLLAQDPGLRLHPHLPGDVKEREKGFMFNSIRGIAGYLRDRRNAAAQ</sequence>
<dbReference type="Pfam" id="PF00753">
    <property type="entry name" value="Lactamase_B"/>
    <property type="match status" value="1"/>
</dbReference>
<dbReference type="PANTHER" id="PTHR42951">
    <property type="entry name" value="METALLO-BETA-LACTAMASE DOMAIN-CONTAINING"/>
    <property type="match status" value="1"/>
</dbReference>
<dbReference type="SUPFAM" id="SSF56281">
    <property type="entry name" value="Metallo-hydrolase/oxidoreductase"/>
    <property type="match status" value="1"/>
</dbReference>
<dbReference type="EMBL" id="FQZU01000039">
    <property type="protein sequence ID" value="SHK95453.1"/>
    <property type="molecule type" value="Genomic_DNA"/>
</dbReference>
<dbReference type="AlphaFoldDB" id="A0A1M6WNW0"/>
<dbReference type="PANTHER" id="PTHR42951:SF4">
    <property type="entry name" value="ACYL-COENZYME A THIOESTERASE MBLAC2"/>
    <property type="match status" value="1"/>
</dbReference>
<dbReference type="SMART" id="SM00849">
    <property type="entry name" value="Lactamase_B"/>
    <property type="match status" value="1"/>
</dbReference>